<dbReference type="PATRIC" id="fig|45634.12.peg.1691"/>
<dbReference type="EMBL" id="LQRD01000062">
    <property type="protein sequence ID" value="KXT68967.1"/>
    <property type="molecule type" value="Genomic_DNA"/>
</dbReference>
<accession>A0A139MZH3</accession>
<name>A0A139MZH3_STRCR</name>
<gene>
    <name evidence="1" type="ORF">SCRDD08_01618</name>
</gene>
<dbReference type="Proteomes" id="UP000070377">
    <property type="component" value="Unassembled WGS sequence"/>
</dbReference>
<proteinExistence type="predicted"/>
<evidence type="ECO:0000313" key="2">
    <source>
        <dbReference type="Proteomes" id="UP000070377"/>
    </source>
</evidence>
<protein>
    <submittedName>
        <fullName evidence="1">Uncharacterized protein</fullName>
    </submittedName>
</protein>
<sequence>MLFLVKSLISFQKVFQLPRVIASGHYNSSQIELDYLGY</sequence>
<dbReference type="AlphaFoldDB" id="A0A139MZH3"/>
<comment type="caution">
    <text evidence="1">The sequence shown here is derived from an EMBL/GenBank/DDBJ whole genome shotgun (WGS) entry which is preliminary data.</text>
</comment>
<evidence type="ECO:0000313" key="1">
    <source>
        <dbReference type="EMBL" id="KXT68967.1"/>
    </source>
</evidence>
<organism evidence="1 2">
    <name type="scientific">Streptococcus cristatus</name>
    <dbReference type="NCBI Taxonomy" id="45634"/>
    <lineage>
        <taxon>Bacteria</taxon>
        <taxon>Bacillati</taxon>
        <taxon>Bacillota</taxon>
        <taxon>Bacilli</taxon>
        <taxon>Lactobacillales</taxon>
        <taxon>Streptococcaceae</taxon>
        <taxon>Streptococcus</taxon>
    </lineage>
</organism>
<reference evidence="1 2" key="1">
    <citation type="submission" date="2016-01" db="EMBL/GenBank/DDBJ databases">
        <title>Highly variable Streptococcus oralis are common among viridans streptococci isolated from primates.</title>
        <authorList>
            <person name="Denapaite D."/>
            <person name="Rieger M."/>
            <person name="Koendgen S."/>
            <person name="Brueckner R."/>
            <person name="Ochigava I."/>
            <person name="Kappeler P."/>
            <person name="Maetz-Rensing K."/>
            <person name="Leendertz F."/>
            <person name="Hakenbeck R."/>
        </authorList>
    </citation>
    <scope>NUCLEOTIDE SEQUENCE [LARGE SCALE GENOMIC DNA]</scope>
    <source>
        <strain evidence="1 2">DD08</strain>
    </source>
</reference>